<comment type="caution">
    <text evidence="2">The sequence shown here is derived from an EMBL/GenBank/DDBJ whole genome shotgun (WGS) entry which is preliminary data.</text>
</comment>
<dbReference type="Proteomes" id="UP001472677">
    <property type="component" value="Unassembled WGS sequence"/>
</dbReference>
<sequence length="194" mass="21858">MPILLLTWNVRGFGRREKWASAANFKRKNGPNVVCFQETKLEEVPASFQRKIRNAGNCKMAYAPAVGTAGGLITLWDEDFFQASNVLISGRYIAIIGNIIRHKFSNFLKSDDIPWCIGGDFNFFLNPTEKVGMSFNGAQINMFRTFISDAGLVDLPMSDGSFTWSNNRDSPSLVHLDRFLLSSNFLLKFPSLFQ</sequence>
<protein>
    <recommendedName>
        <fullName evidence="1">Endonuclease/exonuclease/phosphatase domain-containing protein</fullName>
    </recommendedName>
</protein>
<evidence type="ECO:0000313" key="2">
    <source>
        <dbReference type="EMBL" id="KAK8593983.1"/>
    </source>
</evidence>
<accession>A0ABR2G4U7</accession>
<proteinExistence type="predicted"/>
<name>A0ABR2G4U7_9ROSI</name>
<dbReference type="Pfam" id="PF03372">
    <property type="entry name" value="Exo_endo_phos"/>
    <property type="match status" value="1"/>
</dbReference>
<dbReference type="SUPFAM" id="SSF56219">
    <property type="entry name" value="DNase I-like"/>
    <property type="match status" value="1"/>
</dbReference>
<dbReference type="InterPro" id="IPR005135">
    <property type="entry name" value="Endo/exonuclease/phosphatase"/>
</dbReference>
<reference evidence="2 3" key="1">
    <citation type="journal article" date="2024" name="G3 (Bethesda)">
        <title>Genome assembly of Hibiscus sabdariffa L. provides insights into metabolisms of medicinal natural products.</title>
        <authorList>
            <person name="Kim T."/>
        </authorList>
    </citation>
    <scope>NUCLEOTIDE SEQUENCE [LARGE SCALE GENOMIC DNA]</scope>
    <source>
        <strain evidence="2">TK-2024</strain>
        <tissue evidence="2">Old leaves</tissue>
    </source>
</reference>
<dbReference type="InterPro" id="IPR036691">
    <property type="entry name" value="Endo/exonu/phosph_ase_sf"/>
</dbReference>
<dbReference type="PANTHER" id="PTHR33710:SF64">
    <property type="entry name" value="ENDONUCLEASE_EXONUCLEASE_PHOSPHATASE DOMAIN-CONTAINING PROTEIN"/>
    <property type="match status" value="1"/>
</dbReference>
<organism evidence="2 3">
    <name type="scientific">Hibiscus sabdariffa</name>
    <name type="common">roselle</name>
    <dbReference type="NCBI Taxonomy" id="183260"/>
    <lineage>
        <taxon>Eukaryota</taxon>
        <taxon>Viridiplantae</taxon>
        <taxon>Streptophyta</taxon>
        <taxon>Embryophyta</taxon>
        <taxon>Tracheophyta</taxon>
        <taxon>Spermatophyta</taxon>
        <taxon>Magnoliopsida</taxon>
        <taxon>eudicotyledons</taxon>
        <taxon>Gunneridae</taxon>
        <taxon>Pentapetalae</taxon>
        <taxon>rosids</taxon>
        <taxon>malvids</taxon>
        <taxon>Malvales</taxon>
        <taxon>Malvaceae</taxon>
        <taxon>Malvoideae</taxon>
        <taxon>Hibiscus</taxon>
    </lineage>
</organism>
<gene>
    <name evidence="2" type="ORF">V6N12_046056</name>
</gene>
<evidence type="ECO:0000259" key="1">
    <source>
        <dbReference type="Pfam" id="PF03372"/>
    </source>
</evidence>
<dbReference type="EMBL" id="JBBPBM010000003">
    <property type="protein sequence ID" value="KAK8593983.1"/>
    <property type="molecule type" value="Genomic_DNA"/>
</dbReference>
<dbReference type="Gene3D" id="3.60.10.10">
    <property type="entry name" value="Endonuclease/exonuclease/phosphatase"/>
    <property type="match status" value="1"/>
</dbReference>
<keyword evidence="3" id="KW-1185">Reference proteome</keyword>
<dbReference type="PANTHER" id="PTHR33710">
    <property type="entry name" value="BNAC02G09200D PROTEIN"/>
    <property type="match status" value="1"/>
</dbReference>
<feature type="domain" description="Endonuclease/exonuclease/phosphatase" evidence="1">
    <location>
        <begin position="6"/>
        <end position="188"/>
    </location>
</feature>
<evidence type="ECO:0000313" key="3">
    <source>
        <dbReference type="Proteomes" id="UP001472677"/>
    </source>
</evidence>